<sequence>EVTYNEGARACMSMPSLDYDIFTESGERGWIGSWHPHVDDESMTPVEEPIETRLIDETRIFISTSYPKGITKRWTLRLRGKLRPRPYDTKFEFGLMVAGRAKLFVDGHLVIDNWTR</sequence>
<protein>
    <submittedName>
        <fullName evidence="2">GH family 3 beta-glucosidase</fullName>
        <ecNumber evidence="2">3.2.1.21</ecNumber>
    </submittedName>
</protein>
<proteinExistence type="predicted"/>
<evidence type="ECO:0000313" key="2">
    <source>
        <dbReference type="EMBL" id="AEN92223.1"/>
    </source>
</evidence>
<dbReference type="Pfam" id="PF07691">
    <property type="entry name" value="PA14"/>
    <property type="match status" value="1"/>
</dbReference>
<dbReference type="EC" id="3.2.1.21" evidence="2"/>
<dbReference type="EMBL" id="JF707937">
    <property type="protein sequence ID" value="AEN92223.1"/>
    <property type="molecule type" value="Genomic_DNA"/>
</dbReference>
<dbReference type="PROSITE" id="PS51820">
    <property type="entry name" value="PA14"/>
    <property type="match status" value="1"/>
</dbReference>
<name>G3FF61_9AGAR</name>
<feature type="domain" description="PA14" evidence="1">
    <location>
        <begin position="25"/>
        <end position="116"/>
    </location>
</feature>
<organism evidence="2">
    <name type="scientific">Limacella glischra</name>
    <dbReference type="NCBI Taxonomy" id="56179"/>
    <lineage>
        <taxon>Eukaryota</taxon>
        <taxon>Fungi</taxon>
        <taxon>Dikarya</taxon>
        <taxon>Basidiomycota</taxon>
        <taxon>Agaricomycotina</taxon>
        <taxon>Agaricomycetes</taxon>
        <taxon>Agaricomycetidae</taxon>
        <taxon>Agaricales</taxon>
        <taxon>Pluteineae</taxon>
        <taxon>Amanitaceae</taxon>
        <taxon>Limacella</taxon>
    </lineage>
</organism>
<dbReference type="GO" id="GO:0008422">
    <property type="term" value="F:beta-glucosidase activity"/>
    <property type="evidence" value="ECO:0007669"/>
    <property type="project" value="UniProtKB-EC"/>
</dbReference>
<evidence type="ECO:0000259" key="1">
    <source>
        <dbReference type="PROSITE" id="PS51820"/>
    </source>
</evidence>
<dbReference type="Gene3D" id="2.60.120.260">
    <property type="entry name" value="Galactose-binding domain-like"/>
    <property type="match status" value="1"/>
</dbReference>
<dbReference type="AlphaFoldDB" id="G3FF61"/>
<keyword evidence="2" id="KW-0326">Glycosidase</keyword>
<dbReference type="InterPro" id="IPR011658">
    <property type="entry name" value="PA14_dom"/>
</dbReference>
<reference evidence="2" key="1">
    <citation type="submission" date="2011-03" db="EMBL/GenBank/DDBJ databases">
        <title>Evolution of the ectomycorrhizal symbiosis in Amanita.</title>
        <authorList>
            <person name="Wolfe B.E."/>
            <person name="Pringle A."/>
        </authorList>
    </citation>
    <scope>NUCLEOTIDE SEQUENCE</scope>
</reference>
<accession>G3FF61</accession>
<feature type="non-terminal residue" evidence="2">
    <location>
        <position position="116"/>
    </location>
</feature>
<keyword evidence="2" id="KW-0378">Hydrolase</keyword>
<dbReference type="InterPro" id="IPR037524">
    <property type="entry name" value="PA14/GLEYA"/>
</dbReference>
<feature type="non-terminal residue" evidence="2">
    <location>
        <position position="1"/>
    </location>
</feature>